<gene>
    <name evidence="1" type="ORF">BDP27DRAFT_1243265</name>
</gene>
<feature type="non-terminal residue" evidence="1">
    <location>
        <position position="174"/>
    </location>
</feature>
<comment type="caution">
    <text evidence="1">The sequence shown here is derived from an EMBL/GenBank/DDBJ whole genome shotgun (WGS) entry which is preliminary data.</text>
</comment>
<dbReference type="EMBL" id="JADNRY010000483">
    <property type="protein sequence ID" value="KAF9048385.1"/>
    <property type="molecule type" value="Genomic_DNA"/>
</dbReference>
<reference evidence="1" key="1">
    <citation type="submission" date="2020-11" db="EMBL/GenBank/DDBJ databases">
        <authorList>
            <consortium name="DOE Joint Genome Institute"/>
            <person name="Ahrendt S."/>
            <person name="Riley R."/>
            <person name="Andreopoulos W."/>
            <person name="Labutti K."/>
            <person name="Pangilinan J."/>
            <person name="Ruiz-Duenas F.J."/>
            <person name="Barrasa J.M."/>
            <person name="Sanchez-Garcia M."/>
            <person name="Camarero S."/>
            <person name="Miyauchi S."/>
            <person name="Serrano A."/>
            <person name="Linde D."/>
            <person name="Babiker R."/>
            <person name="Drula E."/>
            <person name="Ayuso-Fernandez I."/>
            <person name="Pacheco R."/>
            <person name="Padilla G."/>
            <person name="Ferreira P."/>
            <person name="Barriuso J."/>
            <person name="Kellner H."/>
            <person name="Castanera R."/>
            <person name="Alfaro M."/>
            <person name="Ramirez L."/>
            <person name="Pisabarro A.G."/>
            <person name="Kuo A."/>
            <person name="Tritt A."/>
            <person name="Lipzen A."/>
            <person name="He G."/>
            <person name="Yan M."/>
            <person name="Ng V."/>
            <person name="Cullen D."/>
            <person name="Martin F."/>
            <person name="Rosso M.-N."/>
            <person name="Henrissat B."/>
            <person name="Hibbett D."/>
            <person name="Martinez A.T."/>
            <person name="Grigoriev I.V."/>
        </authorList>
    </citation>
    <scope>NUCLEOTIDE SEQUENCE</scope>
    <source>
        <strain evidence="1">AH 40177</strain>
    </source>
</reference>
<organism evidence="1 2">
    <name type="scientific">Rhodocollybia butyracea</name>
    <dbReference type="NCBI Taxonomy" id="206335"/>
    <lineage>
        <taxon>Eukaryota</taxon>
        <taxon>Fungi</taxon>
        <taxon>Dikarya</taxon>
        <taxon>Basidiomycota</taxon>
        <taxon>Agaricomycotina</taxon>
        <taxon>Agaricomycetes</taxon>
        <taxon>Agaricomycetidae</taxon>
        <taxon>Agaricales</taxon>
        <taxon>Marasmiineae</taxon>
        <taxon>Omphalotaceae</taxon>
        <taxon>Rhodocollybia</taxon>
    </lineage>
</organism>
<sequence>KDYAASVLAVLARFGYNVNNLDGPKIHSLFNVMTLNLVKLAVHNSFDQLILWFEATQTPRRYEIKHLDPFDADLANISPFTTFATLEPSLSLPDPALLALHATCAKVAHLSGAGEYIDRVQRDLQHLDVLAEDGGSSDILFHALYVSTILVEKFTLLNPNRYHLSNHVSYAPVN</sequence>
<evidence type="ECO:0000313" key="2">
    <source>
        <dbReference type="Proteomes" id="UP000772434"/>
    </source>
</evidence>
<dbReference type="AlphaFoldDB" id="A0A9P5P655"/>
<name>A0A9P5P655_9AGAR</name>
<proteinExistence type="predicted"/>
<keyword evidence="2" id="KW-1185">Reference proteome</keyword>
<evidence type="ECO:0008006" key="3">
    <source>
        <dbReference type="Google" id="ProtNLM"/>
    </source>
</evidence>
<dbReference type="OrthoDB" id="2104739at2759"/>
<accession>A0A9P5P655</accession>
<evidence type="ECO:0000313" key="1">
    <source>
        <dbReference type="EMBL" id="KAF9048385.1"/>
    </source>
</evidence>
<protein>
    <recommendedName>
        <fullName evidence="3">HNH nuclease domain-containing protein</fullName>
    </recommendedName>
</protein>
<dbReference type="Proteomes" id="UP000772434">
    <property type="component" value="Unassembled WGS sequence"/>
</dbReference>